<dbReference type="EMBL" id="SMKO01000311">
    <property type="protein sequence ID" value="TDC85715.1"/>
    <property type="molecule type" value="Genomic_DNA"/>
</dbReference>
<evidence type="ECO:0000313" key="4">
    <source>
        <dbReference type="EMBL" id="TDC85715.1"/>
    </source>
</evidence>
<keyword evidence="5" id="KW-1185">Reference proteome</keyword>
<comment type="similarity">
    <text evidence="1">Belongs to the thioesterase family.</text>
</comment>
<dbReference type="InterPro" id="IPR012223">
    <property type="entry name" value="TEII"/>
</dbReference>
<name>A0A4V2Y5U6_9ACTN</name>
<dbReference type="PANTHER" id="PTHR11487:SF0">
    <property type="entry name" value="S-ACYL FATTY ACID SYNTHASE THIOESTERASE, MEDIUM CHAIN"/>
    <property type="match status" value="1"/>
</dbReference>
<dbReference type="GO" id="GO:0016787">
    <property type="term" value="F:hydrolase activity"/>
    <property type="evidence" value="ECO:0007669"/>
    <property type="project" value="UniProtKB-KW"/>
</dbReference>
<dbReference type="SMART" id="SM00824">
    <property type="entry name" value="PKS_TE"/>
    <property type="match status" value="1"/>
</dbReference>
<accession>A0A4V2Y5U6</accession>
<proteinExistence type="inferred from homology"/>
<organism evidence="4 5">
    <name type="scientific">Nonomuraea deserti</name>
    <dbReference type="NCBI Taxonomy" id="1848322"/>
    <lineage>
        <taxon>Bacteria</taxon>
        <taxon>Bacillati</taxon>
        <taxon>Actinomycetota</taxon>
        <taxon>Actinomycetes</taxon>
        <taxon>Streptosporangiales</taxon>
        <taxon>Streptosporangiaceae</taxon>
        <taxon>Nonomuraea</taxon>
    </lineage>
</organism>
<dbReference type="SUPFAM" id="SSF53474">
    <property type="entry name" value="alpha/beta-Hydrolases"/>
    <property type="match status" value="1"/>
</dbReference>
<reference evidence="4 5" key="1">
    <citation type="submission" date="2019-03" db="EMBL/GenBank/DDBJ databases">
        <title>Draft genome sequences of novel Actinobacteria.</title>
        <authorList>
            <person name="Sahin N."/>
            <person name="Ay H."/>
            <person name="Saygin H."/>
        </authorList>
    </citation>
    <scope>NUCLEOTIDE SEQUENCE [LARGE SCALE GENOMIC DNA]</scope>
    <source>
        <strain evidence="4 5">KC310</strain>
    </source>
</reference>
<protein>
    <submittedName>
        <fullName evidence="4">Thioesterase</fullName>
    </submittedName>
</protein>
<gene>
    <name evidence="4" type="ORF">E1292_48645</name>
</gene>
<evidence type="ECO:0000256" key="2">
    <source>
        <dbReference type="ARBA" id="ARBA00022801"/>
    </source>
</evidence>
<feature type="domain" description="Thioesterase TesA-like" evidence="3">
    <location>
        <begin position="25"/>
        <end position="246"/>
    </location>
</feature>
<evidence type="ECO:0000259" key="3">
    <source>
        <dbReference type="SMART" id="SM00824"/>
    </source>
</evidence>
<evidence type="ECO:0000313" key="5">
    <source>
        <dbReference type="Proteomes" id="UP000295258"/>
    </source>
</evidence>
<evidence type="ECO:0000256" key="1">
    <source>
        <dbReference type="ARBA" id="ARBA00007169"/>
    </source>
</evidence>
<dbReference type="Proteomes" id="UP000295258">
    <property type="component" value="Unassembled WGS sequence"/>
</dbReference>
<dbReference type="InterPro" id="IPR020802">
    <property type="entry name" value="TesA-like"/>
</dbReference>
<keyword evidence="2" id="KW-0378">Hydrolase</keyword>
<dbReference type="AlphaFoldDB" id="A0A4V2Y5U6"/>
<comment type="caution">
    <text evidence="4">The sequence shown here is derived from an EMBL/GenBank/DDBJ whole genome shotgun (WGS) entry which is preliminary data.</text>
</comment>
<dbReference type="GO" id="GO:0008610">
    <property type="term" value="P:lipid biosynthetic process"/>
    <property type="evidence" value="ECO:0007669"/>
    <property type="project" value="TreeGrafter"/>
</dbReference>
<dbReference type="InterPro" id="IPR029058">
    <property type="entry name" value="AB_hydrolase_fold"/>
</dbReference>
<dbReference type="InterPro" id="IPR001031">
    <property type="entry name" value="Thioesterase"/>
</dbReference>
<dbReference type="Gene3D" id="3.40.50.1820">
    <property type="entry name" value="alpha/beta hydrolase"/>
    <property type="match status" value="1"/>
</dbReference>
<sequence length="251" mass="27823">MTETGTWVRRFFAAPDSRETATRLICFPHAGGSASYFHPVAKQLTPRFDVLAIQYPGRQERRHERCIDDIGELADRVTAEIVPLADRPMAFFGHSMGAVVAFEVARRLMERGIAPQVLFASGRRAPSCVRVETVHKEGDQALIAEVRRLGGTDVRMLEDPELQSMILPSLRGDYTAIMTYRCSPGARIGAPIVVLTGDRDPHVTTDEAARWKEHTSGAFDLHVFRGGHFYLNNHAAAVMRTITENIPAAQA</sequence>
<dbReference type="Pfam" id="PF00975">
    <property type="entry name" value="Thioesterase"/>
    <property type="match status" value="1"/>
</dbReference>
<dbReference type="PANTHER" id="PTHR11487">
    <property type="entry name" value="THIOESTERASE"/>
    <property type="match status" value="1"/>
</dbReference>